<dbReference type="Pfam" id="PF06325">
    <property type="entry name" value="PrmA"/>
    <property type="match status" value="1"/>
</dbReference>
<dbReference type="PANTHER" id="PTHR11006:SF102">
    <property type="entry name" value="PROTEIN ARGININE N-METHYLTRANSFERASE 1"/>
    <property type="match status" value="1"/>
</dbReference>
<keyword evidence="7" id="KW-1185">Reference proteome</keyword>
<keyword evidence="1 4" id="KW-0489">Methyltransferase</keyword>
<dbReference type="PANTHER" id="PTHR11006">
    <property type="entry name" value="PROTEIN ARGININE N-METHYLTRANSFERASE"/>
    <property type="match status" value="1"/>
</dbReference>
<accession>K2MWN2</accession>
<dbReference type="SUPFAM" id="SSF53335">
    <property type="entry name" value="S-adenosyl-L-methionine-dependent methyltransferases"/>
    <property type="match status" value="1"/>
</dbReference>
<dbReference type="InterPro" id="IPR055135">
    <property type="entry name" value="PRMT_dom"/>
</dbReference>
<evidence type="ECO:0000313" key="7">
    <source>
        <dbReference type="Proteomes" id="UP000007350"/>
    </source>
</evidence>
<dbReference type="PROSITE" id="PS51678">
    <property type="entry name" value="SAM_MT_PRMT"/>
    <property type="match status" value="1"/>
</dbReference>
<comment type="caution">
    <text evidence="6">The sequence shown here is derived from an EMBL/GenBank/DDBJ whole genome shotgun (WGS) entry which is preliminary data.</text>
</comment>
<dbReference type="Gene3D" id="3.40.50.150">
    <property type="entry name" value="Vaccinia Virus protein VP39"/>
    <property type="match status" value="1"/>
</dbReference>
<keyword evidence="2 4" id="KW-0808">Transferase</keyword>
<dbReference type="OrthoDB" id="7848332at2759"/>
<name>K2MWN2_TRYCR</name>
<dbReference type="GO" id="GO:0042054">
    <property type="term" value="F:histone methyltransferase activity"/>
    <property type="evidence" value="ECO:0007669"/>
    <property type="project" value="TreeGrafter"/>
</dbReference>
<evidence type="ECO:0000313" key="6">
    <source>
        <dbReference type="EMBL" id="EKF31515.1"/>
    </source>
</evidence>
<dbReference type="Pfam" id="PF22528">
    <property type="entry name" value="PRMT_C"/>
    <property type="match status" value="1"/>
</dbReference>
<evidence type="ECO:0000256" key="1">
    <source>
        <dbReference type="ARBA" id="ARBA00022603"/>
    </source>
</evidence>
<dbReference type="GO" id="GO:0016274">
    <property type="term" value="F:protein-arginine N-methyltransferase activity"/>
    <property type="evidence" value="ECO:0007669"/>
    <property type="project" value="InterPro"/>
</dbReference>
<gene>
    <name evidence="6" type="ORF">MOQ_004647</name>
</gene>
<evidence type="ECO:0000259" key="5">
    <source>
        <dbReference type="Pfam" id="PF22528"/>
    </source>
</evidence>
<reference evidence="6 7" key="1">
    <citation type="journal article" date="2012" name="BMC Genomics">
        <title>Comparative genomic analysis of human infective Trypanosoma cruzi lineages with the bat-restricted subspecies T. cruzi marinkellei.</title>
        <authorList>
            <person name="Franzen O."/>
            <person name="Talavera-Lopez C."/>
            <person name="Ochaya S."/>
            <person name="Butler C.E."/>
            <person name="Messenger L.A."/>
            <person name="Lewis M.D."/>
            <person name="Llewellyn M.S."/>
            <person name="Marinkelle C.J."/>
            <person name="Tyler K.M."/>
            <person name="Miles M.A."/>
            <person name="Andersson B."/>
        </authorList>
    </citation>
    <scope>NUCLEOTIDE SEQUENCE [LARGE SCALE GENOMIC DNA]</scope>
    <source>
        <strain evidence="6 7">B7</strain>
    </source>
</reference>
<sequence>MFFFFVPKRFMPLQQFAEDYNPHEPVQDQYYDAYADLGVHRVMLSDAPRMSFYRQAVTCKEVVQDRVVVDVGSGTGILSIWAARAGAKHVFSIEASSLSLFQAQVIDDNHLSDKITLLSETVENIVASGVASFIATHEAVLKGCGVAVIVSEWMGFYLLHEGMLASVIRARNFFEEVNAKLGVCRRMEMIPERATIHVAPMTCAPYCEERYCRFWSGIEGVDFSRYGTVECEMQLETSNPLIDTFPASCLLHEGVVLAELELSSIAEDAVTSLCRTVHFNFCNSTAFQRHFGVNCTQEMVVAVDGFTLWFDVGFREWTLNTSPFHPPTHWKQTTVLLPATVRAERLVAFTNSDATLDAEVRLVATDTSRRCYTIEFELK</sequence>
<dbReference type="AlphaFoldDB" id="K2MWN2"/>
<dbReference type="InterPro" id="IPR029063">
    <property type="entry name" value="SAM-dependent_MTases_sf"/>
</dbReference>
<organism evidence="6 7">
    <name type="scientific">Trypanosoma cruzi marinkellei</name>
    <dbReference type="NCBI Taxonomy" id="85056"/>
    <lineage>
        <taxon>Eukaryota</taxon>
        <taxon>Discoba</taxon>
        <taxon>Euglenozoa</taxon>
        <taxon>Kinetoplastea</taxon>
        <taxon>Metakinetoplastina</taxon>
        <taxon>Trypanosomatida</taxon>
        <taxon>Trypanosomatidae</taxon>
        <taxon>Trypanosoma</taxon>
        <taxon>Schizotrypanum</taxon>
    </lineage>
</organism>
<dbReference type="Proteomes" id="UP000007350">
    <property type="component" value="Unassembled WGS sequence"/>
</dbReference>
<evidence type="ECO:0000256" key="3">
    <source>
        <dbReference type="ARBA" id="ARBA00022691"/>
    </source>
</evidence>
<dbReference type="InterPro" id="IPR025799">
    <property type="entry name" value="Arg_MeTrfase"/>
</dbReference>
<dbReference type="Gene3D" id="2.70.160.11">
    <property type="entry name" value="Hnrnp arginine n-methyltransferase1"/>
    <property type="match status" value="1"/>
</dbReference>
<proteinExistence type="predicted"/>
<dbReference type="EMBL" id="AHKC01010762">
    <property type="protein sequence ID" value="EKF31515.1"/>
    <property type="molecule type" value="Genomic_DNA"/>
</dbReference>
<keyword evidence="3 4" id="KW-0949">S-adenosyl-L-methionine</keyword>
<feature type="domain" description="Protein arginine N-methyltransferase" evidence="5">
    <location>
        <begin position="192"/>
        <end position="344"/>
    </location>
</feature>
<protein>
    <submittedName>
        <fullName evidence="6">Arginine N-methyltransferase, type I</fullName>
    </submittedName>
</protein>
<evidence type="ECO:0000256" key="2">
    <source>
        <dbReference type="ARBA" id="ARBA00022679"/>
    </source>
</evidence>
<evidence type="ECO:0000256" key="4">
    <source>
        <dbReference type="PROSITE-ProRule" id="PRU01015"/>
    </source>
</evidence>
<dbReference type="GO" id="GO:0032259">
    <property type="term" value="P:methylation"/>
    <property type="evidence" value="ECO:0007669"/>
    <property type="project" value="UniProtKB-KW"/>
</dbReference>
<dbReference type="CDD" id="cd02440">
    <property type="entry name" value="AdoMet_MTases"/>
    <property type="match status" value="1"/>
</dbReference>